<reference evidence="4" key="1">
    <citation type="submission" date="2016-10" db="EMBL/GenBank/DDBJ databases">
        <authorList>
            <person name="de Groot N.N."/>
        </authorList>
    </citation>
    <scope>NUCLEOTIDE SEQUENCE [LARGE SCALE GENOMIC DNA]</scope>
    <source>
        <strain evidence="4">DSM 15758</strain>
    </source>
</reference>
<dbReference type="Gene3D" id="3.20.20.140">
    <property type="entry name" value="Metal-dependent hydrolases"/>
    <property type="match status" value="1"/>
</dbReference>
<dbReference type="PANTHER" id="PTHR43569">
    <property type="entry name" value="AMIDOHYDROLASE"/>
    <property type="match status" value="1"/>
</dbReference>
<gene>
    <name evidence="3" type="ORF">SAMN05216279_11291</name>
</gene>
<dbReference type="InterPro" id="IPR052350">
    <property type="entry name" value="Metallo-dep_Lactonases"/>
</dbReference>
<evidence type="ECO:0000313" key="3">
    <source>
        <dbReference type="EMBL" id="SCZ47215.1"/>
    </source>
</evidence>
<dbReference type="GO" id="GO:0016787">
    <property type="term" value="F:hydrolase activity"/>
    <property type="evidence" value="ECO:0007669"/>
    <property type="project" value="UniProtKB-KW"/>
</dbReference>
<evidence type="ECO:0000259" key="2">
    <source>
        <dbReference type="Pfam" id="PF04909"/>
    </source>
</evidence>
<name>A0A1G5PCD6_9PSED</name>
<feature type="domain" description="Amidohydrolase-related" evidence="2">
    <location>
        <begin position="32"/>
        <end position="342"/>
    </location>
</feature>
<dbReference type="InterPro" id="IPR032466">
    <property type="entry name" value="Metal_Hydrolase"/>
</dbReference>
<dbReference type="PANTHER" id="PTHR43569:SF1">
    <property type="entry name" value="BLL3371 PROTEIN"/>
    <property type="match status" value="1"/>
</dbReference>
<evidence type="ECO:0000313" key="4">
    <source>
        <dbReference type="Proteomes" id="UP000183046"/>
    </source>
</evidence>
<dbReference type="InterPro" id="IPR006680">
    <property type="entry name" value="Amidohydro-rel"/>
</dbReference>
<proteinExistence type="inferred from homology"/>
<dbReference type="EMBL" id="FMWB01000012">
    <property type="protein sequence ID" value="SCZ47215.1"/>
    <property type="molecule type" value="Genomic_DNA"/>
</dbReference>
<dbReference type="OrthoDB" id="9787654at2"/>
<dbReference type="SUPFAM" id="SSF51556">
    <property type="entry name" value="Metallo-dependent hydrolases"/>
    <property type="match status" value="1"/>
</dbReference>
<comment type="caution">
    <text evidence="3">The sequence shown here is derived from an EMBL/GenBank/DDBJ whole genome shotgun (WGS) entry which is preliminary data.</text>
</comment>
<keyword evidence="3" id="KW-0378">Hydrolase</keyword>
<organism evidence="3 4">
    <name type="scientific">Pseudomonas oryzihabitans</name>
    <dbReference type="NCBI Taxonomy" id="47885"/>
    <lineage>
        <taxon>Bacteria</taxon>
        <taxon>Pseudomonadati</taxon>
        <taxon>Pseudomonadota</taxon>
        <taxon>Gammaproteobacteria</taxon>
        <taxon>Pseudomonadales</taxon>
        <taxon>Pseudomonadaceae</taxon>
        <taxon>Pseudomonas</taxon>
    </lineage>
</organism>
<accession>A0A1G5PCD6</accession>
<protein>
    <submittedName>
        <fullName evidence="3">Predicted metal-dependent hydrolase, TIM-barrel fold</fullName>
    </submittedName>
</protein>
<evidence type="ECO:0000256" key="1">
    <source>
        <dbReference type="ARBA" id="ARBA00038310"/>
    </source>
</evidence>
<dbReference type="Pfam" id="PF04909">
    <property type="entry name" value="Amidohydro_2"/>
    <property type="match status" value="1"/>
</dbReference>
<dbReference type="Proteomes" id="UP000183046">
    <property type="component" value="Unassembled WGS sequence"/>
</dbReference>
<dbReference type="AlphaFoldDB" id="A0A1G5PCD6"/>
<sequence length="355" mass="39014">MAEAPASPHAPVREAWLAQVQEPILEPELPIIDAHHHLWDRPGQRYLLPEYLADTGSGHRILASVYVQCRSMYSADRAAPFDAVGEVEFAAGIAAQSASGLYGESRLCAAIVAGADLRQGEGIVPVLEEMQARSGGRLRGIRNATAWHGDPRLVSNPRPPPAGILMDERFHEGVACLARHDLSLDIWAYHTQLDEVLALARRFPDQLIVLDHFGGPLGAGPYAHQRQEVFQTWSLAIRELARCSNLRLKLGGLGMKVGGFAFDERATPPSSAELADLWRPYVLTCVEAFGAERCLFESNFPVDKGMFSYGVLWNAFKRLTQGWDKDDRVALFSGTAEDTYHLSSNSRSAVVTARS</sequence>
<dbReference type="STRING" id="237610.BJP27_22640"/>
<comment type="similarity">
    <text evidence="1">Belongs to the metallo-dependent hydrolases superfamily.</text>
</comment>
<dbReference type="RefSeq" id="WP_074584702.1">
    <property type="nucleotide sequence ID" value="NZ_FMWB01000012.1"/>
</dbReference>